<keyword evidence="2" id="KW-1185">Reference proteome</keyword>
<sequence>MKANIIRSFFQHDPEGAKQTRDAAGHGPLWVAFKHAKFEILLLVLELCGAYYSALQSGDALALKTDCGPEKIHMVFGLDCGDESIRVVVELDLGEIDRFICWSTGTQSVPEDHKMLQSLILNLPRETSTVDSDNSVPTSNNILRPGNTKPAKVLLSIEAAEKLPERCRPELGSLGRTQLRKLLTGSLRAKLDRFDIVKLLSHANEPGLLPEGRGPKIVSMLRQDGGYADLSRETRAQLIQTLEDNFAFAKEAGTQDLDGLNEYVETLIQYADAAEDWKLVASLKSVR</sequence>
<proteinExistence type="predicted"/>
<gene>
    <name evidence="1" type="ORF">SLS63_010899</name>
</gene>
<accession>A0ABR1NVH3</accession>
<dbReference type="Proteomes" id="UP001430848">
    <property type="component" value="Unassembled WGS sequence"/>
</dbReference>
<evidence type="ECO:0000313" key="2">
    <source>
        <dbReference type="Proteomes" id="UP001430848"/>
    </source>
</evidence>
<dbReference type="EMBL" id="JAKNSF020000096">
    <property type="protein sequence ID" value="KAK7716892.1"/>
    <property type="molecule type" value="Genomic_DNA"/>
</dbReference>
<reference evidence="1 2" key="1">
    <citation type="submission" date="2024-02" db="EMBL/GenBank/DDBJ databases">
        <title>De novo assembly and annotation of 12 fungi associated with fruit tree decline syndrome in Ontario, Canada.</title>
        <authorList>
            <person name="Sulman M."/>
            <person name="Ellouze W."/>
            <person name="Ilyukhin E."/>
        </authorList>
    </citation>
    <scope>NUCLEOTIDE SEQUENCE [LARGE SCALE GENOMIC DNA]</scope>
    <source>
        <strain evidence="1 2">M169</strain>
    </source>
</reference>
<organism evidence="1 2">
    <name type="scientific">Diaporthe eres</name>
    <name type="common">Phomopsis oblonga</name>
    <dbReference type="NCBI Taxonomy" id="83184"/>
    <lineage>
        <taxon>Eukaryota</taxon>
        <taxon>Fungi</taxon>
        <taxon>Dikarya</taxon>
        <taxon>Ascomycota</taxon>
        <taxon>Pezizomycotina</taxon>
        <taxon>Sordariomycetes</taxon>
        <taxon>Sordariomycetidae</taxon>
        <taxon>Diaporthales</taxon>
        <taxon>Diaporthaceae</taxon>
        <taxon>Diaporthe</taxon>
        <taxon>Diaporthe eres species complex</taxon>
    </lineage>
</organism>
<comment type="caution">
    <text evidence="1">The sequence shown here is derived from an EMBL/GenBank/DDBJ whole genome shotgun (WGS) entry which is preliminary data.</text>
</comment>
<protein>
    <recommendedName>
        <fullName evidence="3">Ankyrin repeat protein</fullName>
    </recommendedName>
</protein>
<evidence type="ECO:0008006" key="3">
    <source>
        <dbReference type="Google" id="ProtNLM"/>
    </source>
</evidence>
<evidence type="ECO:0000313" key="1">
    <source>
        <dbReference type="EMBL" id="KAK7716892.1"/>
    </source>
</evidence>
<name>A0ABR1NVH3_DIAER</name>